<protein>
    <submittedName>
        <fullName evidence="2">Uncharacterized protein</fullName>
    </submittedName>
</protein>
<proteinExistence type="predicted"/>
<dbReference type="EMBL" id="HBUF01394805">
    <property type="protein sequence ID" value="CAG6735129.1"/>
    <property type="molecule type" value="Transcribed_RNA"/>
</dbReference>
<feature type="region of interest" description="Disordered" evidence="1">
    <location>
        <begin position="84"/>
        <end position="103"/>
    </location>
</feature>
<evidence type="ECO:0000313" key="2">
    <source>
        <dbReference type="EMBL" id="CAG6735129.1"/>
    </source>
</evidence>
<dbReference type="AlphaFoldDB" id="A0A8D8YUN5"/>
<dbReference type="EMBL" id="HBUF01394806">
    <property type="protein sequence ID" value="CAG6735131.1"/>
    <property type="molecule type" value="Transcribed_RNA"/>
</dbReference>
<name>A0A8D8YUN5_9HEMI</name>
<sequence>MHFLNEKKLGENLFSCLLATVVDYFPPFFYIEISSILFLSRLNYLHFFEPNTAYITSDATPAGFQQLKTCPNSKTIFIYPHSGPSNATSVDPTSASKTTKKIF</sequence>
<evidence type="ECO:0000256" key="1">
    <source>
        <dbReference type="SAM" id="MobiDB-lite"/>
    </source>
</evidence>
<feature type="compositionally biased region" description="Polar residues" evidence="1">
    <location>
        <begin position="84"/>
        <end position="97"/>
    </location>
</feature>
<accession>A0A8D8YUN5</accession>
<reference evidence="2" key="1">
    <citation type="submission" date="2021-05" db="EMBL/GenBank/DDBJ databases">
        <authorList>
            <person name="Alioto T."/>
            <person name="Alioto T."/>
            <person name="Gomez Garrido J."/>
        </authorList>
    </citation>
    <scope>NUCLEOTIDE SEQUENCE</scope>
</reference>
<dbReference type="EMBL" id="HBUF01394807">
    <property type="protein sequence ID" value="CAG6735133.1"/>
    <property type="molecule type" value="Transcribed_RNA"/>
</dbReference>
<organism evidence="2">
    <name type="scientific">Cacopsylla melanoneura</name>
    <dbReference type="NCBI Taxonomy" id="428564"/>
    <lineage>
        <taxon>Eukaryota</taxon>
        <taxon>Metazoa</taxon>
        <taxon>Ecdysozoa</taxon>
        <taxon>Arthropoda</taxon>
        <taxon>Hexapoda</taxon>
        <taxon>Insecta</taxon>
        <taxon>Pterygota</taxon>
        <taxon>Neoptera</taxon>
        <taxon>Paraneoptera</taxon>
        <taxon>Hemiptera</taxon>
        <taxon>Sternorrhyncha</taxon>
        <taxon>Psylloidea</taxon>
        <taxon>Psyllidae</taxon>
        <taxon>Psyllinae</taxon>
        <taxon>Cacopsylla</taxon>
    </lineage>
</organism>
<dbReference type="EMBL" id="HBUF01394808">
    <property type="protein sequence ID" value="CAG6735135.1"/>
    <property type="molecule type" value="Transcribed_RNA"/>
</dbReference>